<feature type="transmembrane region" description="Helical" evidence="1">
    <location>
        <begin position="196"/>
        <end position="217"/>
    </location>
</feature>
<evidence type="ECO:0000256" key="1">
    <source>
        <dbReference type="SAM" id="Phobius"/>
    </source>
</evidence>
<evidence type="ECO:0000313" key="2">
    <source>
        <dbReference type="EMBL" id="SCX19041.1"/>
    </source>
</evidence>
<dbReference type="Proteomes" id="UP000182124">
    <property type="component" value="Unassembled WGS sequence"/>
</dbReference>
<dbReference type="RefSeq" id="WP_023576875.1">
    <property type="nucleotide sequence ID" value="NZ_FMTY01000012.1"/>
</dbReference>
<keyword evidence="1" id="KW-0812">Transmembrane</keyword>
<feature type="transmembrane region" description="Helical" evidence="1">
    <location>
        <begin position="153"/>
        <end position="171"/>
    </location>
</feature>
<accession>A0A1G4W9M6</accession>
<evidence type="ECO:0000313" key="3">
    <source>
        <dbReference type="Proteomes" id="UP000182124"/>
    </source>
</evidence>
<gene>
    <name evidence="2" type="ORF">SAMN02927925_02766</name>
</gene>
<dbReference type="EMBL" id="FMTY01000012">
    <property type="protein sequence ID" value="SCX19041.1"/>
    <property type="molecule type" value="Genomic_DNA"/>
</dbReference>
<sequence>MKPIEKLINTNVIGGVKIYLDDLELILYKLHQSGFNTIISDDDNMYDSIDELKQFKGNNPKIIKIEAHNNDLPLEYIYIRIVDNVSSVLSNGKNVLAASYEIEKILANRKNKFIYTYFINPKNALINLILISSIALFAFIYKSIYLKQQYNKIEWLGIILIWSIIYLYTLLNPNTNEKIELERKHEDNFFKKNKSAILVGIIIAIITAIITLIIDYIKK</sequence>
<dbReference type="AlphaFoldDB" id="A0A1G4W9M6"/>
<keyword evidence="1" id="KW-1133">Transmembrane helix</keyword>
<protein>
    <submittedName>
        <fullName evidence="2">Uncharacterized protein</fullName>
    </submittedName>
</protein>
<reference evidence="2 3" key="1">
    <citation type="submission" date="2016-10" db="EMBL/GenBank/DDBJ databases">
        <authorList>
            <person name="de Groot N.N."/>
        </authorList>
    </citation>
    <scope>NUCLEOTIDE SEQUENCE [LARGE SCALE GENOMIC DNA]</scope>
    <source>
        <strain evidence="2 3">CGMCC 1.3801</strain>
    </source>
</reference>
<organism evidence="2 3">
    <name type="scientific">Flavobacterium saliperosum</name>
    <dbReference type="NCBI Taxonomy" id="329186"/>
    <lineage>
        <taxon>Bacteria</taxon>
        <taxon>Pseudomonadati</taxon>
        <taxon>Bacteroidota</taxon>
        <taxon>Flavobacteriia</taxon>
        <taxon>Flavobacteriales</taxon>
        <taxon>Flavobacteriaceae</taxon>
        <taxon>Flavobacterium</taxon>
    </lineage>
</organism>
<name>A0A1G4W9M6_9FLAO</name>
<feature type="transmembrane region" description="Helical" evidence="1">
    <location>
        <begin position="124"/>
        <end position="141"/>
    </location>
</feature>
<proteinExistence type="predicted"/>
<keyword evidence="1" id="KW-0472">Membrane</keyword>